<name>A0A0J7KEX5_LASNI</name>
<reference evidence="1 2" key="1">
    <citation type="submission" date="2015-04" db="EMBL/GenBank/DDBJ databases">
        <title>Lasius niger genome sequencing.</title>
        <authorList>
            <person name="Konorov E.A."/>
            <person name="Nikitin M.A."/>
            <person name="Kirill M.V."/>
            <person name="Chang P."/>
        </authorList>
    </citation>
    <scope>NUCLEOTIDE SEQUENCE [LARGE SCALE GENOMIC DNA]</scope>
    <source>
        <tissue evidence="1">Whole</tissue>
    </source>
</reference>
<protein>
    <submittedName>
        <fullName evidence="1">Reverse transcriptase</fullName>
    </submittedName>
</protein>
<accession>A0A0J7KEX5</accession>
<dbReference type="AlphaFoldDB" id="A0A0J7KEX5"/>
<keyword evidence="1" id="KW-0695">RNA-directed DNA polymerase</keyword>
<comment type="caution">
    <text evidence="1">The sequence shown here is derived from an EMBL/GenBank/DDBJ whole genome shotgun (WGS) entry which is preliminary data.</text>
</comment>
<sequence length="290" mass="32492">MKALSDPQFAAGGCAVPQLGVLQTIRYLTKLDWLNTSQYDAAGMIGSSAWAVKKKRWCGLTKRTDESWPAEFYGKVDGFELREAENVSASTRWLDDPMVHIPSSEWLEYIKIWINALLTRIRTTRGSKRLREDVACRGGCGVHETAAHVIQQCFRTHGGRIMRHDAVASTLAGELRRGGYKIHRARPLTKGHKRKRNYYANNNELLAQIGGLLEVPVRSIDVSMITLSWRGVWAHESAMALTSLGISKAVLRGVTTWVLKRSYMNFARFNQTTATCRGRANLMMSGRGPP</sequence>
<gene>
    <name evidence="1" type="ORF">RF55_11645</name>
</gene>
<organism evidence="1 2">
    <name type="scientific">Lasius niger</name>
    <name type="common">Black garden ant</name>
    <dbReference type="NCBI Taxonomy" id="67767"/>
    <lineage>
        <taxon>Eukaryota</taxon>
        <taxon>Metazoa</taxon>
        <taxon>Ecdysozoa</taxon>
        <taxon>Arthropoda</taxon>
        <taxon>Hexapoda</taxon>
        <taxon>Insecta</taxon>
        <taxon>Pterygota</taxon>
        <taxon>Neoptera</taxon>
        <taxon>Endopterygota</taxon>
        <taxon>Hymenoptera</taxon>
        <taxon>Apocrita</taxon>
        <taxon>Aculeata</taxon>
        <taxon>Formicoidea</taxon>
        <taxon>Formicidae</taxon>
        <taxon>Formicinae</taxon>
        <taxon>Lasius</taxon>
        <taxon>Lasius</taxon>
    </lineage>
</organism>
<dbReference type="STRING" id="67767.A0A0J7KEX5"/>
<proteinExistence type="predicted"/>
<dbReference type="OrthoDB" id="8197512at2759"/>
<keyword evidence="1" id="KW-0548">Nucleotidyltransferase</keyword>
<dbReference type="Proteomes" id="UP000036403">
    <property type="component" value="Unassembled WGS sequence"/>
</dbReference>
<evidence type="ECO:0000313" key="1">
    <source>
        <dbReference type="EMBL" id="KMQ88807.1"/>
    </source>
</evidence>
<evidence type="ECO:0000313" key="2">
    <source>
        <dbReference type="Proteomes" id="UP000036403"/>
    </source>
</evidence>
<keyword evidence="2" id="KW-1185">Reference proteome</keyword>
<dbReference type="EMBL" id="LBMM01008531">
    <property type="protein sequence ID" value="KMQ88807.1"/>
    <property type="molecule type" value="Genomic_DNA"/>
</dbReference>
<dbReference type="GO" id="GO:0003964">
    <property type="term" value="F:RNA-directed DNA polymerase activity"/>
    <property type="evidence" value="ECO:0007669"/>
    <property type="project" value="UniProtKB-KW"/>
</dbReference>
<dbReference type="PaxDb" id="67767-A0A0J7KEX5"/>
<keyword evidence="1" id="KW-0808">Transferase</keyword>